<accession>A0A370U7B8</accession>
<proteinExistence type="predicted"/>
<comment type="caution">
    <text evidence="1">The sequence shown here is derived from an EMBL/GenBank/DDBJ whole genome shotgun (WGS) entry which is preliminary data.</text>
</comment>
<name>A0A370U7B8_9GAMM</name>
<keyword evidence="2" id="KW-1185">Reference proteome</keyword>
<dbReference type="RefSeq" id="WP_115468573.1">
    <property type="nucleotide sequence ID" value="NZ_QKRA01000006.1"/>
</dbReference>
<dbReference type="EMBL" id="QKRA01000006">
    <property type="protein sequence ID" value="RDL43655.1"/>
    <property type="molecule type" value="Genomic_DNA"/>
</dbReference>
<reference evidence="1 2" key="1">
    <citation type="submission" date="2018-06" db="EMBL/GenBank/DDBJ databases">
        <title>Marinomonas sp. YLB-05 draft genome sequence.</title>
        <authorList>
            <person name="Yu L."/>
            <person name="Tang X."/>
        </authorList>
    </citation>
    <scope>NUCLEOTIDE SEQUENCE [LARGE SCALE GENOMIC DNA]</scope>
    <source>
        <strain evidence="1 2">YLB-05</strain>
    </source>
</reference>
<gene>
    <name evidence="1" type="ORF">DN730_12985</name>
</gene>
<organism evidence="1 2">
    <name type="scientific">Marinomonas piezotolerans</name>
    <dbReference type="NCBI Taxonomy" id="2213058"/>
    <lineage>
        <taxon>Bacteria</taxon>
        <taxon>Pseudomonadati</taxon>
        <taxon>Pseudomonadota</taxon>
        <taxon>Gammaproteobacteria</taxon>
        <taxon>Oceanospirillales</taxon>
        <taxon>Oceanospirillaceae</taxon>
        <taxon>Marinomonas</taxon>
    </lineage>
</organism>
<dbReference type="Proteomes" id="UP000254326">
    <property type="component" value="Unassembled WGS sequence"/>
</dbReference>
<sequence length="577" mass="64883">MSDRLHALVNDTPLIFFQLEDVALSFHDVPLRSPHLALSLISKFLTLIENNSRHVRLYEHVFYVHEELQQKRSNQMFFSEEFPNHLLAWSSELRSQYILAESFYLTGALDGLERYSDALLNQGDAPNGPHDSAFLGCFKGSMNQLSYDLSQLSEVGLWEISYAANELDSMTQEASVSLDLSLSTGLSKSDLSSKLKGQWRWSDKTNKGRDDFLEDESSFRGGDVAVSLRCLAMEREQWRHTPSIMDVYHRLESQVLASSVLLEQLYQCDVGGSLRVIADILTHSDKQQNPAQITLVNGSVVARTEAEWRRYELALPSLPAFKITSEYGTAIVPCYAVVSVDHVECVAAHLALGDGQWCQVDTLDTNVHPIYVMCGEKPLALHASNVERVYAVPLRVQRLPADISNVWSVRGELFPEPFLPSGRLDGLIEAIHTADDFGKTPVRGKTQTQKVQCYRDHDGTRLAIASKFIEAVVVSERATLFRDRFLLYRDELLIIGNTEKLTQQGIFIVIRMDSVSYALFCENVESVEIEPVQESVCCDVNESLVWVDSWLSGESQNVRIMSEACVSAIYSKLLEAI</sequence>
<evidence type="ECO:0000313" key="1">
    <source>
        <dbReference type="EMBL" id="RDL43655.1"/>
    </source>
</evidence>
<dbReference type="OrthoDB" id="6101448at2"/>
<protein>
    <submittedName>
        <fullName evidence="1">Uncharacterized protein</fullName>
    </submittedName>
</protein>
<evidence type="ECO:0000313" key="2">
    <source>
        <dbReference type="Proteomes" id="UP000254326"/>
    </source>
</evidence>
<dbReference type="AlphaFoldDB" id="A0A370U7B8"/>